<dbReference type="HOGENOM" id="CLU_2394912_0_0_9"/>
<name>I4A6A6_DESDJ</name>
<proteinExistence type="predicted"/>
<evidence type="ECO:0000313" key="3">
    <source>
        <dbReference type="Proteomes" id="UP000006053"/>
    </source>
</evidence>
<feature type="region of interest" description="Disordered" evidence="1">
    <location>
        <begin position="1"/>
        <end position="31"/>
    </location>
</feature>
<gene>
    <name evidence="2" type="ordered locus">Desde_1058</name>
</gene>
<dbReference type="AlphaFoldDB" id="I4A6A6"/>
<dbReference type="EMBL" id="CP003348">
    <property type="protein sequence ID" value="AFL99490.1"/>
    <property type="molecule type" value="Genomic_DNA"/>
</dbReference>
<protein>
    <submittedName>
        <fullName evidence="2">Uncharacterized protein</fullName>
    </submittedName>
</protein>
<evidence type="ECO:0000256" key="1">
    <source>
        <dbReference type="SAM" id="MobiDB-lite"/>
    </source>
</evidence>
<dbReference type="RefSeq" id="WP_014792982.1">
    <property type="nucleotide sequence ID" value="NC_018017.1"/>
</dbReference>
<dbReference type="Proteomes" id="UP000006053">
    <property type="component" value="Chromosome"/>
</dbReference>
<reference evidence="3" key="1">
    <citation type="submission" date="2012-06" db="EMBL/GenBank/DDBJ databases">
        <title>Complete sequence of Desulfitobacterium dehalogenans ATCC 51507.</title>
        <authorList>
            <person name="Lucas S."/>
            <person name="Han J."/>
            <person name="Lapidus A."/>
            <person name="Cheng J.-F."/>
            <person name="Goodwin L."/>
            <person name="Pitluck S."/>
            <person name="Peters L."/>
            <person name="Ovchinnikova G."/>
            <person name="Teshima H."/>
            <person name="Detter J.C."/>
            <person name="Han C."/>
            <person name="Tapia R."/>
            <person name="Land M."/>
            <person name="Hauser L."/>
            <person name="Kyrpides N."/>
            <person name="Ivanova N."/>
            <person name="Pagani I."/>
            <person name="Kruse T."/>
            <person name="de Vos W.M."/>
            <person name="Smidt H."/>
            <person name="Woyke T."/>
        </authorList>
    </citation>
    <scope>NUCLEOTIDE SEQUENCE [LARGE SCALE GENOMIC DNA]</scope>
    <source>
        <strain evidence="3">ATCC 51507 / DSM 9161 / JW/IU-DC1</strain>
    </source>
</reference>
<reference evidence="2 3" key="2">
    <citation type="journal article" date="2015" name="J. Bacteriol.">
        <title>Genomic, proteomic, and biochemical analysis of the organohalide respiratory pathway in Desulfitobacterium dehalogenans.</title>
        <authorList>
            <person name="Kruse T."/>
            <person name="van de Pas B.A."/>
            <person name="Atteia A."/>
            <person name="Krab K."/>
            <person name="Hagen W.R."/>
            <person name="Goodwin L."/>
            <person name="Chain P."/>
            <person name="Boeren S."/>
            <person name="Maphosa F."/>
            <person name="Schraa G."/>
            <person name="de Vos W.M."/>
            <person name="van der Oost J."/>
            <person name="Smidt H."/>
            <person name="Stams A.J."/>
        </authorList>
    </citation>
    <scope>NUCLEOTIDE SEQUENCE [LARGE SCALE GENOMIC DNA]</scope>
    <source>
        <strain evidence="3">ATCC 51507 / DSM 9161 / JW/IU-DC1</strain>
    </source>
</reference>
<sequence length="93" mass="10529">MSIDNVEHRISSLKTKLEQKKNERTRAEANLETAEKQLQAVTDKIKALGYEPEQLPAVIEELEKNIEVNLAQAEKILAEMEGLTTEQVLEQVV</sequence>
<dbReference type="KEGG" id="ddh:Desde_1058"/>
<dbReference type="Gene3D" id="1.20.5.1160">
    <property type="entry name" value="Vasodilator-stimulated phosphoprotein"/>
    <property type="match status" value="1"/>
</dbReference>
<organism evidence="2 3">
    <name type="scientific">Desulfitobacterium dehalogenans (strain ATCC 51507 / DSM 9161 / JW/IU-DC1)</name>
    <dbReference type="NCBI Taxonomy" id="756499"/>
    <lineage>
        <taxon>Bacteria</taxon>
        <taxon>Bacillati</taxon>
        <taxon>Bacillota</taxon>
        <taxon>Clostridia</taxon>
        <taxon>Eubacteriales</taxon>
        <taxon>Desulfitobacteriaceae</taxon>
        <taxon>Desulfitobacterium</taxon>
    </lineage>
</organism>
<dbReference type="STRING" id="756499.Desde_1058"/>
<accession>I4A6A6</accession>
<keyword evidence="3" id="KW-1185">Reference proteome</keyword>
<evidence type="ECO:0000313" key="2">
    <source>
        <dbReference type="EMBL" id="AFL99490.1"/>
    </source>
</evidence>